<keyword evidence="1" id="KW-1133">Transmembrane helix</keyword>
<evidence type="ECO:0000256" key="1">
    <source>
        <dbReference type="SAM" id="Phobius"/>
    </source>
</evidence>
<dbReference type="EMBL" id="JBJUIK010000011">
    <property type="protein sequence ID" value="KAL3513542.1"/>
    <property type="molecule type" value="Genomic_DNA"/>
</dbReference>
<comment type="caution">
    <text evidence="3">The sequence shown here is derived from an EMBL/GenBank/DDBJ whole genome shotgun (WGS) entry which is preliminary data.</text>
</comment>
<feature type="domain" description="Aminotransferase-like plant mobile" evidence="2">
    <location>
        <begin position="1"/>
        <end position="299"/>
    </location>
</feature>
<sequence>MTPTILDIGILTSLRPHGKSADYNLSLVIDRADFGHSFKSHKSYSLYLAENFKGIIAKDKPISKSKDISFLAFWLNQYIFCLLIAISFFNLATVLADGEALALASAIVSALYRSLAEFKTRKLEDIHDPMWILQLWLQSYFASMRPASIDENAPNTIFRGLDPPSKCRSKRFSDYVDFFYCDSQPFIAVLISRQNLSISWLINLYPTQSMSEKDEDERVAIRASCAVTRNLHFGCRLVPYKSIVVTNIGAKFYLACFVSCQFGLIQSIPALFPYPINQPGHRRHVFSDEAKFDELQAQNEIEHLRKERRHPKTRDSYKCPTFEDFFRSRIWKAPKLPSADFSLTYEQFYSTISISTSETVTLTGFYAHPGGRSLAANLISVVGNSSIHLESEKEEIQLPPRRKLTHLAKHILDL</sequence>
<dbReference type="PANTHER" id="PTHR46033">
    <property type="entry name" value="PROTEIN MAIN-LIKE 2"/>
    <property type="match status" value="1"/>
</dbReference>
<organism evidence="3 4">
    <name type="scientific">Cinchona calisaya</name>
    <dbReference type="NCBI Taxonomy" id="153742"/>
    <lineage>
        <taxon>Eukaryota</taxon>
        <taxon>Viridiplantae</taxon>
        <taxon>Streptophyta</taxon>
        <taxon>Embryophyta</taxon>
        <taxon>Tracheophyta</taxon>
        <taxon>Spermatophyta</taxon>
        <taxon>Magnoliopsida</taxon>
        <taxon>eudicotyledons</taxon>
        <taxon>Gunneridae</taxon>
        <taxon>Pentapetalae</taxon>
        <taxon>asterids</taxon>
        <taxon>lamiids</taxon>
        <taxon>Gentianales</taxon>
        <taxon>Rubiaceae</taxon>
        <taxon>Cinchonoideae</taxon>
        <taxon>Cinchoneae</taxon>
        <taxon>Cinchona</taxon>
    </lineage>
</organism>
<evidence type="ECO:0000313" key="4">
    <source>
        <dbReference type="Proteomes" id="UP001630127"/>
    </source>
</evidence>
<dbReference type="Proteomes" id="UP001630127">
    <property type="component" value="Unassembled WGS sequence"/>
</dbReference>
<keyword evidence="1" id="KW-0812">Transmembrane</keyword>
<keyword evidence="1" id="KW-0472">Membrane</keyword>
<dbReference type="Pfam" id="PF10536">
    <property type="entry name" value="PMD"/>
    <property type="match status" value="1"/>
</dbReference>
<proteinExistence type="predicted"/>
<keyword evidence="4" id="KW-1185">Reference proteome</keyword>
<reference evidence="3 4" key="1">
    <citation type="submission" date="2024-11" db="EMBL/GenBank/DDBJ databases">
        <title>A near-complete genome assembly of Cinchona calisaya.</title>
        <authorList>
            <person name="Lian D.C."/>
            <person name="Zhao X.W."/>
            <person name="Wei L."/>
        </authorList>
    </citation>
    <scope>NUCLEOTIDE SEQUENCE [LARGE SCALE GENOMIC DNA]</scope>
    <source>
        <tissue evidence="3">Nenye</tissue>
    </source>
</reference>
<dbReference type="InterPro" id="IPR019557">
    <property type="entry name" value="AminoTfrase-like_pln_mobile"/>
</dbReference>
<accession>A0ABD2Z624</accession>
<feature type="transmembrane region" description="Helical" evidence="1">
    <location>
        <begin position="68"/>
        <end position="88"/>
    </location>
</feature>
<dbReference type="PANTHER" id="PTHR46033:SF67">
    <property type="entry name" value="AMINOTRANSFERASE-LIKE, PLANT MOBILE DOMAIN FAMILY PROTEIN"/>
    <property type="match status" value="1"/>
</dbReference>
<protein>
    <recommendedName>
        <fullName evidence="2">Aminotransferase-like plant mobile domain-containing protein</fullName>
    </recommendedName>
</protein>
<dbReference type="InterPro" id="IPR044824">
    <property type="entry name" value="MAIN-like"/>
</dbReference>
<evidence type="ECO:0000259" key="2">
    <source>
        <dbReference type="Pfam" id="PF10536"/>
    </source>
</evidence>
<dbReference type="AlphaFoldDB" id="A0ABD2Z624"/>
<name>A0ABD2Z624_9GENT</name>
<evidence type="ECO:0000313" key="3">
    <source>
        <dbReference type="EMBL" id="KAL3513542.1"/>
    </source>
</evidence>
<gene>
    <name evidence="3" type="ORF">ACH5RR_026259</name>
</gene>